<dbReference type="Gene3D" id="3.90.550.10">
    <property type="entry name" value="Spore Coat Polysaccharide Biosynthesis Protein SpsA, Chain A"/>
    <property type="match status" value="1"/>
</dbReference>
<keyword evidence="2" id="KW-0548">Nucleotidyltransferase</keyword>
<dbReference type="AlphaFoldDB" id="A0A8B6XBM4"/>
<feature type="domain" description="Nucleotidyl transferase" evidence="4">
    <location>
        <begin position="2"/>
        <end position="134"/>
    </location>
</feature>
<proteinExistence type="predicted"/>
<evidence type="ECO:0000256" key="3">
    <source>
        <dbReference type="SAM" id="MobiDB-lite"/>
    </source>
</evidence>
<dbReference type="Proteomes" id="UP000675920">
    <property type="component" value="Unplaced"/>
</dbReference>
<accession>A0A8B6XBM4</accession>
<dbReference type="Pfam" id="PF00483">
    <property type="entry name" value="NTP_transferase"/>
    <property type="match status" value="1"/>
</dbReference>
<dbReference type="InterPro" id="IPR005835">
    <property type="entry name" value="NTP_transferase_dom"/>
</dbReference>
<evidence type="ECO:0000256" key="2">
    <source>
        <dbReference type="ARBA" id="ARBA00022695"/>
    </source>
</evidence>
<evidence type="ECO:0000256" key="1">
    <source>
        <dbReference type="ARBA" id="ARBA00022679"/>
    </source>
</evidence>
<dbReference type="CDD" id="cd06422">
    <property type="entry name" value="NTP_transferase_like_1"/>
    <property type="match status" value="1"/>
</dbReference>
<sequence>MKAMILAAGRGERMRPLTDACPKPLLAAGGKPLVVWQIEALRAAGITDIVINTAWLGQRLVAALGDGGALGVRIAWSHETEALETGGGITTALPLLGDAPFIAVSGDVYAEYDYAALVARAPALIGAARDVHLVLVPNPDFHPDGDFALAAGAVDVAAAPDGRSGAAAHAAPATSAAALARRTPGQPAFTYGNIGLYHPRLFAGCAPHVRFKLLDLYLKAIDAGRAGAELFTGRWHNLGTPAQLAALDAELRAAAVRASAPAPATGASAPPGATSSAPPRAA</sequence>
<dbReference type="InterPro" id="IPR029044">
    <property type="entry name" value="Nucleotide-diphossugar_trans"/>
</dbReference>
<dbReference type="RefSeq" id="WP_084545213.1">
    <property type="nucleotide sequence ID" value="NZ_AXWS01000018.1"/>
</dbReference>
<evidence type="ECO:0000259" key="4">
    <source>
        <dbReference type="Pfam" id="PF00483"/>
    </source>
</evidence>
<evidence type="ECO:0000313" key="5">
    <source>
        <dbReference type="Proteomes" id="UP000675920"/>
    </source>
</evidence>
<feature type="region of interest" description="Disordered" evidence="3">
    <location>
        <begin position="260"/>
        <end position="282"/>
    </location>
</feature>
<dbReference type="PANTHER" id="PTHR43584:SF8">
    <property type="entry name" value="N-ACETYLMURAMATE ALPHA-1-PHOSPHATE URIDYLYLTRANSFERASE"/>
    <property type="match status" value="1"/>
</dbReference>
<dbReference type="EC" id="2.7.7.-" evidence="6"/>
<organism evidence="5 6">
    <name type="scientific">Derxia gummosa DSM 723</name>
    <dbReference type="NCBI Taxonomy" id="1121388"/>
    <lineage>
        <taxon>Bacteria</taxon>
        <taxon>Pseudomonadati</taxon>
        <taxon>Pseudomonadota</taxon>
        <taxon>Betaproteobacteria</taxon>
        <taxon>Burkholderiales</taxon>
        <taxon>Alcaligenaceae</taxon>
        <taxon>Derxia</taxon>
    </lineage>
</organism>
<name>A0A8B6XBM4_9BURK</name>
<dbReference type="PANTHER" id="PTHR43584">
    <property type="entry name" value="NUCLEOTIDYL TRANSFERASE"/>
    <property type="match status" value="1"/>
</dbReference>
<dbReference type="OrthoDB" id="9788272at2"/>
<keyword evidence="5" id="KW-1185">Reference proteome</keyword>
<keyword evidence="1" id="KW-0808">Transferase</keyword>
<reference evidence="6" key="2">
    <citation type="submission" date="2025-08" db="UniProtKB">
        <authorList>
            <consortium name="RefSeq"/>
        </authorList>
    </citation>
    <scope>IDENTIFICATION</scope>
</reference>
<evidence type="ECO:0000313" key="6">
    <source>
        <dbReference type="RefSeq" id="WP_084545213.1"/>
    </source>
</evidence>
<dbReference type="SUPFAM" id="SSF53448">
    <property type="entry name" value="Nucleotide-diphospho-sugar transferases"/>
    <property type="match status" value="1"/>
</dbReference>
<dbReference type="InterPro" id="IPR050065">
    <property type="entry name" value="GlmU-like"/>
</dbReference>
<dbReference type="GO" id="GO:0016779">
    <property type="term" value="F:nucleotidyltransferase activity"/>
    <property type="evidence" value="ECO:0007669"/>
    <property type="project" value="UniProtKB-KW"/>
</dbReference>
<protein>
    <submittedName>
        <fullName evidence="6">Nucleotidyltransferase family protein</fullName>
        <ecNumber evidence="6">2.7.7.-</ecNumber>
    </submittedName>
</protein>
<reference evidence="6" key="1">
    <citation type="journal article" date="1998" name="Biochem. J. 329 (Pt">
        <title>A classification of nucleotide-diphospho-sugar glycosyltransferases based on amino acid sequence similarities .</title>
        <authorList>
            <person name="Campbell J.A."/>
            <person name="Davies G.J."/>
            <person name="Bulone V. V"/>
            <person name="Henrissat B."/>
        </authorList>
    </citation>
    <scope>NUCLEOTIDE SEQUENCE</scope>
</reference>